<keyword evidence="2" id="KW-1185">Reference proteome</keyword>
<dbReference type="RefSeq" id="WP_086090706.1">
    <property type="nucleotide sequence ID" value="NZ_CP021112.1"/>
</dbReference>
<dbReference type="GO" id="GO:0016757">
    <property type="term" value="F:glycosyltransferase activity"/>
    <property type="evidence" value="ECO:0007669"/>
    <property type="project" value="InterPro"/>
</dbReference>
<evidence type="ECO:0000313" key="2">
    <source>
        <dbReference type="Proteomes" id="UP000194137"/>
    </source>
</evidence>
<dbReference type="Gene3D" id="3.40.50.2000">
    <property type="entry name" value="Glycogen Phosphorylase B"/>
    <property type="match status" value="2"/>
</dbReference>
<proteinExistence type="predicted"/>
<dbReference type="STRING" id="1235591.CAK95_26615"/>
<dbReference type="InterPro" id="IPR028098">
    <property type="entry name" value="Glyco_trans_4-like_N"/>
</dbReference>
<sequence length="365" mass="40876">MRIAQIAPLMESVPPKTYGGTERIAHFVTEELVKLGHDVTLFASGDSFTEAELVPCVPRALRLEPKIRDVIPYYMLMLDRVFQRADEFDIFHFHVDQFHFPLFRALSGRTITTLHGRQDLPDLLALYVGFTEMPLVSISMAQRKPIAKANFVANIPHGIPLDMHQLIAHPRGGYLAFLGRIAPEKRPDRAIEIARTLGMPLKIAAKVDRVDEAYFREQIAPLLEDSPNVEFIGEINERQKSQFLGEASAVLFPIDWPEPFGLVMIEAMACGTPVVAFRCGSVPEVMEDGVTGAIVDTVDEAIAALPGVMALDRRKIRRHFEQRFSATRMAKDYVSVYQRLLSESGRDSERLKTVGESDFRIAAGS</sequence>
<keyword evidence="1" id="KW-0808">Transferase</keyword>
<dbReference type="CDD" id="cd03802">
    <property type="entry name" value="GT4_AviGT4-like"/>
    <property type="match status" value="1"/>
</dbReference>
<protein>
    <submittedName>
        <fullName evidence="1">Glycosyl transferase</fullName>
    </submittedName>
</protein>
<dbReference type="Pfam" id="PF00534">
    <property type="entry name" value="Glycos_transf_1"/>
    <property type="match status" value="1"/>
</dbReference>
<reference evidence="1 2" key="1">
    <citation type="submission" date="2017-05" db="EMBL/GenBank/DDBJ databases">
        <title>Full genome sequence of Pseudorhodoplanes sinuspersici.</title>
        <authorList>
            <person name="Dastgheib S.M.M."/>
            <person name="Shavandi M."/>
            <person name="Tirandaz H."/>
        </authorList>
    </citation>
    <scope>NUCLEOTIDE SEQUENCE [LARGE SCALE GENOMIC DNA]</scope>
    <source>
        <strain evidence="1 2">RIPI110</strain>
    </source>
</reference>
<dbReference type="PANTHER" id="PTHR12526:SF595">
    <property type="entry name" value="BLL5217 PROTEIN"/>
    <property type="match status" value="1"/>
</dbReference>
<dbReference type="InterPro" id="IPR001296">
    <property type="entry name" value="Glyco_trans_1"/>
</dbReference>
<organism evidence="1 2">
    <name type="scientific">Pseudorhodoplanes sinuspersici</name>
    <dbReference type="NCBI Taxonomy" id="1235591"/>
    <lineage>
        <taxon>Bacteria</taxon>
        <taxon>Pseudomonadati</taxon>
        <taxon>Pseudomonadota</taxon>
        <taxon>Alphaproteobacteria</taxon>
        <taxon>Hyphomicrobiales</taxon>
        <taxon>Pseudorhodoplanes</taxon>
    </lineage>
</organism>
<dbReference type="PANTHER" id="PTHR12526">
    <property type="entry name" value="GLYCOSYLTRANSFERASE"/>
    <property type="match status" value="1"/>
</dbReference>
<dbReference type="Pfam" id="PF13439">
    <property type="entry name" value="Glyco_transf_4"/>
    <property type="match status" value="1"/>
</dbReference>
<gene>
    <name evidence="1" type="ORF">CAK95_26615</name>
</gene>
<dbReference type="Proteomes" id="UP000194137">
    <property type="component" value="Chromosome"/>
</dbReference>
<evidence type="ECO:0000313" key="1">
    <source>
        <dbReference type="EMBL" id="ARQ02275.1"/>
    </source>
</evidence>
<accession>A0A1W6ZZT7</accession>
<dbReference type="OrthoDB" id="9801573at2"/>
<dbReference type="SUPFAM" id="SSF53756">
    <property type="entry name" value="UDP-Glycosyltransferase/glycogen phosphorylase"/>
    <property type="match status" value="1"/>
</dbReference>
<dbReference type="EMBL" id="CP021112">
    <property type="protein sequence ID" value="ARQ02275.1"/>
    <property type="molecule type" value="Genomic_DNA"/>
</dbReference>
<name>A0A1W6ZZT7_9HYPH</name>
<dbReference type="KEGG" id="psin:CAK95_26615"/>
<dbReference type="AlphaFoldDB" id="A0A1W6ZZT7"/>